<dbReference type="InterPro" id="IPR012336">
    <property type="entry name" value="Thioredoxin-like_fold"/>
</dbReference>
<evidence type="ECO:0000256" key="5">
    <source>
        <dbReference type="ARBA" id="ARBA00023157"/>
    </source>
</evidence>
<keyword evidence="6" id="KW-0676">Redox-active center</keyword>
<dbReference type="Gene3D" id="3.40.30.10">
    <property type="entry name" value="Glutaredoxin"/>
    <property type="match status" value="1"/>
</dbReference>
<comment type="caution">
    <text evidence="9">The sequence shown here is derived from an EMBL/GenBank/DDBJ whole genome shotgun (WGS) entry which is preliminary data.</text>
</comment>
<evidence type="ECO:0000313" key="10">
    <source>
        <dbReference type="Proteomes" id="UP000256845"/>
    </source>
</evidence>
<keyword evidence="3 7" id="KW-0732">Signal</keyword>
<dbReference type="EMBL" id="QRDW01000001">
    <property type="protein sequence ID" value="RED54272.1"/>
    <property type="molecule type" value="Genomic_DNA"/>
</dbReference>
<reference evidence="9 10" key="1">
    <citation type="submission" date="2018-07" db="EMBL/GenBank/DDBJ databases">
        <title>Genomic Encyclopedia of Type Strains, Phase III (KMG-III): the genomes of soil and plant-associated and newly described type strains.</title>
        <authorList>
            <person name="Whitman W."/>
        </authorList>
    </citation>
    <scope>NUCLEOTIDE SEQUENCE [LARGE SCALE GENOMIC DNA]</scope>
    <source>
        <strain evidence="9 10">CECT 8488</strain>
    </source>
</reference>
<dbReference type="InterPro" id="IPR013766">
    <property type="entry name" value="Thioredoxin_domain"/>
</dbReference>
<evidence type="ECO:0000256" key="4">
    <source>
        <dbReference type="ARBA" id="ARBA00023002"/>
    </source>
</evidence>
<keyword evidence="5" id="KW-1015">Disulfide bond</keyword>
<dbReference type="Pfam" id="PF13462">
    <property type="entry name" value="Thioredoxin_4"/>
    <property type="match status" value="1"/>
</dbReference>
<evidence type="ECO:0000256" key="6">
    <source>
        <dbReference type="ARBA" id="ARBA00023284"/>
    </source>
</evidence>
<feature type="signal peptide" evidence="7">
    <location>
        <begin position="1"/>
        <end position="19"/>
    </location>
</feature>
<proteinExistence type="inferred from homology"/>
<feature type="chain" id="PRO_5017591601" evidence="7">
    <location>
        <begin position="20"/>
        <end position="200"/>
    </location>
</feature>
<sequence>MRRILSVLFFCLIGAMAQAQETETPLAVPGDRVLGDPNAPVTIMEFSSLTCPHCASFHKNTLPLLKEKYIDTGKVKLVYKDYPIGGKALRAAMLARCVAPSRYFQFLDVLFKQQESWAWEENPDAYLIKLGKLAGVSESKFAACVDDKAVRDGVLKSYVEGSRVYKVDATPSFIINGEDKISGAEGIEAFDEILEKYLEE</sequence>
<keyword evidence="10" id="KW-1185">Reference proteome</keyword>
<evidence type="ECO:0000259" key="8">
    <source>
        <dbReference type="PROSITE" id="PS51352"/>
    </source>
</evidence>
<gene>
    <name evidence="9" type="ORF">DFP90_1011075</name>
</gene>
<dbReference type="PROSITE" id="PS51352">
    <property type="entry name" value="THIOREDOXIN_2"/>
    <property type="match status" value="1"/>
</dbReference>
<evidence type="ECO:0000256" key="3">
    <source>
        <dbReference type="ARBA" id="ARBA00022729"/>
    </source>
</evidence>
<dbReference type="InterPro" id="IPR036249">
    <property type="entry name" value="Thioredoxin-like_sf"/>
</dbReference>
<dbReference type="AlphaFoldDB" id="A0A3D9HXN8"/>
<keyword evidence="4" id="KW-0560">Oxidoreductase</keyword>
<comment type="function">
    <text evidence="1">May be required for disulfide bond formation in some proteins.</text>
</comment>
<dbReference type="InterPro" id="IPR017937">
    <property type="entry name" value="Thioredoxin_CS"/>
</dbReference>
<evidence type="ECO:0000313" key="9">
    <source>
        <dbReference type="EMBL" id="RED54272.1"/>
    </source>
</evidence>
<comment type="similarity">
    <text evidence="2">Belongs to the thioredoxin family. DsbA subfamily.</text>
</comment>
<accession>A0A3D9HXN8</accession>
<dbReference type="SUPFAM" id="SSF52833">
    <property type="entry name" value="Thioredoxin-like"/>
    <property type="match status" value="1"/>
</dbReference>
<evidence type="ECO:0000256" key="7">
    <source>
        <dbReference type="SAM" id="SignalP"/>
    </source>
</evidence>
<evidence type="ECO:0000256" key="1">
    <source>
        <dbReference type="ARBA" id="ARBA00003565"/>
    </source>
</evidence>
<dbReference type="PANTHER" id="PTHR13887:SF14">
    <property type="entry name" value="DISULFIDE BOND FORMATION PROTEIN D"/>
    <property type="match status" value="1"/>
</dbReference>
<feature type="domain" description="Thioredoxin" evidence="8">
    <location>
        <begin position="11"/>
        <end position="199"/>
    </location>
</feature>
<dbReference type="Proteomes" id="UP000256845">
    <property type="component" value="Unassembled WGS sequence"/>
</dbReference>
<dbReference type="RefSeq" id="WP_181905198.1">
    <property type="nucleotide sequence ID" value="NZ_QRDW01000001.1"/>
</dbReference>
<dbReference type="PROSITE" id="PS00194">
    <property type="entry name" value="THIOREDOXIN_1"/>
    <property type="match status" value="1"/>
</dbReference>
<dbReference type="PANTHER" id="PTHR13887">
    <property type="entry name" value="GLUTATHIONE S-TRANSFERASE KAPPA"/>
    <property type="match status" value="1"/>
</dbReference>
<evidence type="ECO:0000256" key="2">
    <source>
        <dbReference type="ARBA" id="ARBA00005791"/>
    </source>
</evidence>
<protein>
    <submittedName>
        <fullName evidence="9">Thioredoxin-like protein</fullName>
    </submittedName>
</protein>
<dbReference type="GO" id="GO:0015036">
    <property type="term" value="F:disulfide oxidoreductase activity"/>
    <property type="evidence" value="ECO:0007669"/>
    <property type="project" value="UniProtKB-ARBA"/>
</dbReference>
<name>A0A3D9HXN8_9PROT</name>
<organism evidence="9 10">
    <name type="scientific">Aestuariispira insulae</name>
    <dbReference type="NCBI Taxonomy" id="1461337"/>
    <lineage>
        <taxon>Bacteria</taxon>
        <taxon>Pseudomonadati</taxon>
        <taxon>Pseudomonadota</taxon>
        <taxon>Alphaproteobacteria</taxon>
        <taxon>Rhodospirillales</taxon>
        <taxon>Kiloniellaceae</taxon>
        <taxon>Aestuariispira</taxon>
    </lineage>
</organism>